<organism evidence="1 2">
    <name type="scientific">Nonomuraea longicatena</name>
    <dbReference type="NCBI Taxonomy" id="83682"/>
    <lineage>
        <taxon>Bacteria</taxon>
        <taxon>Bacillati</taxon>
        <taxon>Actinomycetota</taxon>
        <taxon>Actinomycetes</taxon>
        <taxon>Streptosporangiales</taxon>
        <taxon>Streptosporangiaceae</taxon>
        <taxon>Nonomuraea</taxon>
    </lineage>
</organism>
<dbReference type="RefSeq" id="WP_343955187.1">
    <property type="nucleotide sequence ID" value="NZ_BAAAHQ010000056.1"/>
</dbReference>
<dbReference type="InterPro" id="IPR011990">
    <property type="entry name" value="TPR-like_helical_dom_sf"/>
</dbReference>
<dbReference type="EMBL" id="BAAAHQ010000056">
    <property type="protein sequence ID" value="GAA0953340.1"/>
    <property type="molecule type" value="Genomic_DNA"/>
</dbReference>
<comment type="caution">
    <text evidence="1">The sequence shown here is derived from an EMBL/GenBank/DDBJ whole genome shotgun (WGS) entry which is preliminary data.</text>
</comment>
<accession>A0ABP4BRI1</accession>
<evidence type="ECO:0000313" key="1">
    <source>
        <dbReference type="EMBL" id="GAA0953340.1"/>
    </source>
</evidence>
<protein>
    <recommendedName>
        <fullName evidence="3">XRE family transcriptional regulator</fullName>
    </recommendedName>
</protein>
<gene>
    <name evidence="1" type="ORF">GCM10009560_76150</name>
</gene>
<evidence type="ECO:0008006" key="3">
    <source>
        <dbReference type="Google" id="ProtNLM"/>
    </source>
</evidence>
<dbReference type="Proteomes" id="UP001501578">
    <property type="component" value="Unassembled WGS sequence"/>
</dbReference>
<proteinExistence type="predicted"/>
<evidence type="ECO:0000313" key="2">
    <source>
        <dbReference type="Proteomes" id="UP001501578"/>
    </source>
</evidence>
<keyword evidence="2" id="KW-1185">Reference proteome</keyword>
<dbReference type="SUPFAM" id="SSF48452">
    <property type="entry name" value="TPR-like"/>
    <property type="match status" value="1"/>
</dbReference>
<dbReference type="Gene3D" id="1.25.40.10">
    <property type="entry name" value="Tetratricopeptide repeat domain"/>
    <property type="match status" value="1"/>
</dbReference>
<name>A0ABP4BRI1_9ACTN</name>
<reference evidence="2" key="1">
    <citation type="journal article" date="2019" name="Int. J. Syst. Evol. Microbiol.">
        <title>The Global Catalogue of Microorganisms (GCM) 10K type strain sequencing project: providing services to taxonomists for standard genome sequencing and annotation.</title>
        <authorList>
            <consortium name="The Broad Institute Genomics Platform"/>
            <consortium name="The Broad Institute Genome Sequencing Center for Infectious Disease"/>
            <person name="Wu L."/>
            <person name="Ma J."/>
        </authorList>
    </citation>
    <scope>NUCLEOTIDE SEQUENCE [LARGE SCALE GENOMIC DNA]</scope>
    <source>
        <strain evidence="2">JCM 11136</strain>
    </source>
</reference>
<sequence length="418" mass="46392">MAEENPREVPLWAERLREERRKRAWPQKKLVAQLFKAAGQDVALPMPESVLRRIKDHEAGRNLPKDPYPILYCRVYGLSERDLFLDSAPESRRSPDEILATLLPQPGEPLAARFTHRNRRRVGASTVNDLSARVHGLRLADDVLSGDDLIGPAFRELDDVVHLYRDSTHSDDVGRALLVIIGEYAQIAGWIASDAAQHDLAARTYRLGIEAAREAGDEVLESNLTGSLAYQIANVGDPAEGVALARAALHVLGPHAPGRARALAWDRVAWAHVRTGDGPATMRALGEAGSALAGDRGNGNPAYLYWVNAGELQVMEARAYTELRRPLRAIPLLVDVLNRYDTTHTREFSLYLSWLAVALADANEPEEAVRAARRMLDLSADVASKRAAHRTRVVLKRLAQYRDVPPVQELLNEYRYSA</sequence>